<sequence>MFANVRLDVKEEEEVQYHSDIFSFNVSISTRRPDQSLGYQNSATGSNVYRMIQKFLKNTQVTLCGTLMYIVIKRYPNESDVSDIITQLRANNIFAYVVVHDFPSGGNNPGTLFDMSSKTNGYCIFDHGPNFWLAASQVAYPISSPNQFISHNYVVSGSGRIQIPAFQTPAPNSYGEQVLVAITCQNHTLDSSFISVNYTIQSLDGSWKFTGPDIGGDQGWWQEGTGIIAYPQINGSTSYTWTIDYHYANNEPQFIQARMYSYYYHDFLPLPSY</sequence>
<evidence type="ECO:0000313" key="2">
    <source>
        <dbReference type="EMBL" id="PIC29493.1"/>
    </source>
</evidence>
<evidence type="ECO:0000313" key="3">
    <source>
        <dbReference type="Proteomes" id="UP000230233"/>
    </source>
</evidence>
<keyword evidence="3" id="KW-1185">Reference proteome</keyword>
<dbReference type="InterPro" id="IPR055578">
    <property type="entry name" value="DUF7154"/>
</dbReference>
<gene>
    <name evidence="2" type="primary">Cnig_chr_V.g21051</name>
    <name evidence="2" type="ORF">B9Z55_021051</name>
</gene>
<dbReference type="OrthoDB" id="5850216at2759"/>
<reference evidence="3" key="1">
    <citation type="submission" date="2017-10" db="EMBL/GenBank/DDBJ databases">
        <title>Rapid genome shrinkage in a self-fertile nematode reveals novel sperm competition proteins.</title>
        <authorList>
            <person name="Yin D."/>
            <person name="Schwarz E.M."/>
            <person name="Thomas C.G."/>
            <person name="Felde R.L."/>
            <person name="Korf I.F."/>
            <person name="Cutter A.D."/>
            <person name="Schartner C.M."/>
            <person name="Ralston E.J."/>
            <person name="Meyer B.J."/>
            <person name="Haag E.S."/>
        </authorList>
    </citation>
    <scope>NUCLEOTIDE SEQUENCE [LARGE SCALE GENOMIC DNA]</scope>
    <source>
        <strain evidence="3">JU1422</strain>
    </source>
</reference>
<accession>A0A2G5TQH0</accession>
<dbReference type="GO" id="GO:0045087">
    <property type="term" value="P:innate immune response"/>
    <property type="evidence" value="ECO:0007669"/>
    <property type="project" value="TreeGrafter"/>
</dbReference>
<organism evidence="2 3">
    <name type="scientific">Caenorhabditis nigoni</name>
    <dbReference type="NCBI Taxonomy" id="1611254"/>
    <lineage>
        <taxon>Eukaryota</taxon>
        <taxon>Metazoa</taxon>
        <taxon>Ecdysozoa</taxon>
        <taxon>Nematoda</taxon>
        <taxon>Chromadorea</taxon>
        <taxon>Rhabditida</taxon>
        <taxon>Rhabditina</taxon>
        <taxon>Rhabditomorpha</taxon>
        <taxon>Rhabditoidea</taxon>
        <taxon>Rhabditidae</taxon>
        <taxon>Peloderinae</taxon>
        <taxon>Caenorhabditis</taxon>
    </lineage>
</organism>
<dbReference type="Pfam" id="PF23673">
    <property type="entry name" value="DUF7154"/>
    <property type="match status" value="1"/>
</dbReference>
<dbReference type="Proteomes" id="UP000230233">
    <property type="component" value="Chromosome V"/>
</dbReference>
<proteinExistence type="predicted"/>
<dbReference type="EMBL" id="PDUG01000005">
    <property type="protein sequence ID" value="PIC29493.1"/>
    <property type="molecule type" value="Genomic_DNA"/>
</dbReference>
<name>A0A2G5TQH0_9PELO</name>
<comment type="caution">
    <text evidence="2">The sequence shown here is derived from an EMBL/GenBank/DDBJ whole genome shotgun (WGS) entry which is preliminary data.</text>
</comment>
<dbReference type="AlphaFoldDB" id="A0A2G5TQH0"/>
<feature type="domain" description="DUF7154" evidence="1">
    <location>
        <begin position="152"/>
        <end position="262"/>
    </location>
</feature>
<evidence type="ECO:0000259" key="1">
    <source>
        <dbReference type="Pfam" id="PF23673"/>
    </source>
</evidence>
<dbReference type="PANTHER" id="PTHR23062">
    <property type="entry name" value="HYPOTHETICAL PROTEIN C.ELEGANS"/>
    <property type="match status" value="1"/>
</dbReference>
<dbReference type="PANTHER" id="PTHR23062:SF3">
    <property type="entry name" value="ANF_RECEPTOR DOMAIN-CONTAINING PROTEIN-RELATED"/>
    <property type="match status" value="1"/>
</dbReference>
<protein>
    <recommendedName>
        <fullName evidence="1">DUF7154 domain-containing protein</fullName>
    </recommendedName>
</protein>